<dbReference type="EMBL" id="ML208283">
    <property type="protein sequence ID" value="TFK72677.1"/>
    <property type="molecule type" value="Genomic_DNA"/>
</dbReference>
<sequence>MKFFQLFRVVTLAVLGVSTSGVLALTDAEITEARAARSGSDIEKRSCNYNTPCKGYGWAPGLHCGDGYFGCVKGHVFQIGSDTNVCDYGTRNSCVQCNQLTC</sequence>
<protein>
    <submittedName>
        <fullName evidence="1">Uncharacterized protein</fullName>
    </submittedName>
</protein>
<proteinExistence type="predicted"/>
<gene>
    <name evidence="1" type="ORF">BDN72DRAFT_835998</name>
</gene>
<keyword evidence="2" id="KW-1185">Reference proteome</keyword>
<reference evidence="1 2" key="1">
    <citation type="journal article" date="2019" name="Nat. Ecol. Evol.">
        <title>Megaphylogeny resolves global patterns of mushroom evolution.</title>
        <authorList>
            <person name="Varga T."/>
            <person name="Krizsan K."/>
            <person name="Foldi C."/>
            <person name="Dima B."/>
            <person name="Sanchez-Garcia M."/>
            <person name="Sanchez-Ramirez S."/>
            <person name="Szollosi G.J."/>
            <person name="Szarkandi J.G."/>
            <person name="Papp V."/>
            <person name="Albert L."/>
            <person name="Andreopoulos W."/>
            <person name="Angelini C."/>
            <person name="Antonin V."/>
            <person name="Barry K.W."/>
            <person name="Bougher N.L."/>
            <person name="Buchanan P."/>
            <person name="Buyck B."/>
            <person name="Bense V."/>
            <person name="Catcheside P."/>
            <person name="Chovatia M."/>
            <person name="Cooper J."/>
            <person name="Damon W."/>
            <person name="Desjardin D."/>
            <person name="Finy P."/>
            <person name="Geml J."/>
            <person name="Haridas S."/>
            <person name="Hughes K."/>
            <person name="Justo A."/>
            <person name="Karasinski D."/>
            <person name="Kautmanova I."/>
            <person name="Kiss B."/>
            <person name="Kocsube S."/>
            <person name="Kotiranta H."/>
            <person name="LaButti K.M."/>
            <person name="Lechner B.E."/>
            <person name="Liimatainen K."/>
            <person name="Lipzen A."/>
            <person name="Lukacs Z."/>
            <person name="Mihaltcheva S."/>
            <person name="Morgado L.N."/>
            <person name="Niskanen T."/>
            <person name="Noordeloos M.E."/>
            <person name="Ohm R.A."/>
            <person name="Ortiz-Santana B."/>
            <person name="Ovrebo C."/>
            <person name="Racz N."/>
            <person name="Riley R."/>
            <person name="Savchenko A."/>
            <person name="Shiryaev A."/>
            <person name="Soop K."/>
            <person name="Spirin V."/>
            <person name="Szebenyi C."/>
            <person name="Tomsovsky M."/>
            <person name="Tulloss R.E."/>
            <person name="Uehling J."/>
            <person name="Grigoriev I.V."/>
            <person name="Vagvolgyi C."/>
            <person name="Papp T."/>
            <person name="Martin F.M."/>
            <person name="Miettinen O."/>
            <person name="Hibbett D.S."/>
            <person name="Nagy L.G."/>
        </authorList>
    </citation>
    <scope>NUCLEOTIDE SEQUENCE [LARGE SCALE GENOMIC DNA]</scope>
    <source>
        <strain evidence="1 2">NL-1719</strain>
    </source>
</reference>
<accession>A0ACD3B460</accession>
<dbReference type="Proteomes" id="UP000308600">
    <property type="component" value="Unassembled WGS sequence"/>
</dbReference>
<organism evidence="1 2">
    <name type="scientific">Pluteus cervinus</name>
    <dbReference type="NCBI Taxonomy" id="181527"/>
    <lineage>
        <taxon>Eukaryota</taxon>
        <taxon>Fungi</taxon>
        <taxon>Dikarya</taxon>
        <taxon>Basidiomycota</taxon>
        <taxon>Agaricomycotina</taxon>
        <taxon>Agaricomycetes</taxon>
        <taxon>Agaricomycetidae</taxon>
        <taxon>Agaricales</taxon>
        <taxon>Pluteineae</taxon>
        <taxon>Pluteaceae</taxon>
        <taxon>Pluteus</taxon>
    </lineage>
</organism>
<evidence type="ECO:0000313" key="2">
    <source>
        <dbReference type="Proteomes" id="UP000308600"/>
    </source>
</evidence>
<name>A0ACD3B460_9AGAR</name>
<evidence type="ECO:0000313" key="1">
    <source>
        <dbReference type="EMBL" id="TFK72677.1"/>
    </source>
</evidence>